<evidence type="ECO:0000256" key="2">
    <source>
        <dbReference type="PROSITE-ProRule" id="PRU00497"/>
    </source>
</evidence>
<dbReference type="OrthoDB" id="6493579at2759"/>
<evidence type="ECO:0000313" key="5">
    <source>
        <dbReference type="RefSeq" id="XP_018334190.1"/>
    </source>
</evidence>
<gene>
    <name evidence="5" type="primary">LOC108743210</name>
</gene>
<sequence length="129" mass="14251">MRFVIFVVVLVTASLAQQPSTTPIPIIRQVNEINPDGSFNYILETGNGIYADEQGYPKQVGDVLTLAAQGQTQYVSPEGQVIRLQYTADENGYRPVGDHLPTPPPIPEVIKKSLELLPTLPQEEPQKPR</sequence>
<dbReference type="GO" id="GO:0062129">
    <property type="term" value="C:chitin-based extracellular matrix"/>
    <property type="evidence" value="ECO:0007669"/>
    <property type="project" value="TreeGrafter"/>
</dbReference>
<evidence type="ECO:0000313" key="4">
    <source>
        <dbReference type="Proteomes" id="UP000192223"/>
    </source>
</evidence>
<feature type="signal peptide" evidence="3">
    <location>
        <begin position="1"/>
        <end position="16"/>
    </location>
</feature>
<dbReference type="GeneID" id="108743210"/>
<dbReference type="KEGG" id="apln:108743210"/>
<dbReference type="Proteomes" id="UP000192223">
    <property type="component" value="Unplaced"/>
</dbReference>
<protein>
    <submittedName>
        <fullName evidence="5">Endocuticle structural glycoprotein SgAbd-2-like</fullName>
    </submittedName>
</protein>
<dbReference type="STRING" id="224129.A0A1W4XP69"/>
<keyword evidence="1 2" id="KW-0193">Cuticle</keyword>
<feature type="chain" id="PRO_5010738256" evidence="3">
    <location>
        <begin position="17"/>
        <end position="129"/>
    </location>
</feature>
<evidence type="ECO:0000256" key="1">
    <source>
        <dbReference type="ARBA" id="ARBA00022460"/>
    </source>
</evidence>
<name>A0A1W4XP69_AGRPL</name>
<reference evidence="5" key="1">
    <citation type="submission" date="2025-08" db="UniProtKB">
        <authorList>
            <consortium name="RefSeq"/>
        </authorList>
    </citation>
    <scope>IDENTIFICATION</scope>
    <source>
        <tissue evidence="5">Entire body</tissue>
    </source>
</reference>
<accession>A0A1W4XP69</accession>
<evidence type="ECO:0000256" key="3">
    <source>
        <dbReference type="SAM" id="SignalP"/>
    </source>
</evidence>
<dbReference type="GO" id="GO:0008010">
    <property type="term" value="F:structural constituent of chitin-based larval cuticle"/>
    <property type="evidence" value="ECO:0007669"/>
    <property type="project" value="TreeGrafter"/>
</dbReference>
<organism evidence="4 5">
    <name type="scientific">Agrilus planipennis</name>
    <name type="common">Emerald ash borer</name>
    <name type="synonym">Agrilus marcopoli</name>
    <dbReference type="NCBI Taxonomy" id="224129"/>
    <lineage>
        <taxon>Eukaryota</taxon>
        <taxon>Metazoa</taxon>
        <taxon>Ecdysozoa</taxon>
        <taxon>Arthropoda</taxon>
        <taxon>Hexapoda</taxon>
        <taxon>Insecta</taxon>
        <taxon>Pterygota</taxon>
        <taxon>Neoptera</taxon>
        <taxon>Endopterygota</taxon>
        <taxon>Coleoptera</taxon>
        <taxon>Polyphaga</taxon>
        <taxon>Elateriformia</taxon>
        <taxon>Buprestoidea</taxon>
        <taxon>Buprestidae</taxon>
        <taxon>Agrilinae</taxon>
        <taxon>Agrilus</taxon>
    </lineage>
</organism>
<keyword evidence="4" id="KW-1185">Reference proteome</keyword>
<dbReference type="PANTHER" id="PTHR10380:SF241">
    <property type="entry name" value="CUTICULAR PROTEIN 47EG-RELATED"/>
    <property type="match status" value="1"/>
</dbReference>
<dbReference type="PROSITE" id="PS00233">
    <property type="entry name" value="CHIT_BIND_RR_1"/>
    <property type="match status" value="1"/>
</dbReference>
<keyword evidence="3" id="KW-0732">Signal</keyword>
<dbReference type="PANTHER" id="PTHR10380">
    <property type="entry name" value="CUTICLE PROTEIN"/>
    <property type="match status" value="1"/>
</dbReference>
<dbReference type="InterPro" id="IPR031311">
    <property type="entry name" value="CHIT_BIND_RR_consensus"/>
</dbReference>
<dbReference type="Pfam" id="PF00379">
    <property type="entry name" value="Chitin_bind_4"/>
    <property type="match status" value="1"/>
</dbReference>
<dbReference type="InterPro" id="IPR050468">
    <property type="entry name" value="Cuticle_Struct_Prot"/>
</dbReference>
<dbReference type="InterPro" id="IPR000618">
    <property type="entry name" value="Insect_cuticle"/>
</dbReference>
<dbReference type="AlphaFoldDB" id="A0A1W4XP69"/>
<proteinExistence type="predicted"/>
<dbReference type="PROSITE" id="PS51155">
    <property type="entry name" value="CHIT_BIND_RR_2"/>
    <property type="match status" value="1"/>
</dbReference>
<dbReference type="RefSeq" id="XP_018334190.1">
    <property type="nucleotide sequence ID" value="XM_018478688.1"/>
</dbReference>
<dbReference type="InParanoid" id="A0A1W4XP69"/>